<dbReference type="PANTHER" id="PTHR37305">
    <property type="entry name" value="INTEGRAL MEMBRANE PROTEIN-RELATED"/>
    <property type="match status" value="1"/>
</dbReference>
<comment type="caution">
    <text evidence="2">The sequence shown here is derived from an EMBL/GenBank/DDBJ whole genome shotgun (WGS) entry which is preliminary data.</text>
</comment>
<reference evidence="2" key="1">
    <citation type="submission" date="2019-09" db="EMBL/GenBank/DDBJ databases">
        <title>Characterisation of the sponge microbiome using genome-centric metagenomics.</title>
        <authorList>
            <person name="Engelberts J.P."/>
            <person name="Robbins S.J."/>
            <person name="De Goeij J.M."/>
            <person name="Aranda M."/>
            <person name="Bell S.C."/>
            <person name="Webster N.S."/>
        </authorList>
    </citation>
    <scope>NUCLEOTIDE SEQUENCE</scope>
    <source>
        <strain evidence="2">SB0662_bin_9</strain>
    </source>
</reference>
<feature type="transmembrane region" description="Helical" evidence="1">
    <location>
        <begin position="144"/>
        <end position="170"/>
    </location>
</feature>
<keyword evidence="1" id="KW-1133">Transmembrane helix</keyword>
<dbReference type="AlphaFoldDB" id="A0A6B1DUR1"/>
<accession>A0A6B1DUR1</accession>
<name>A0A6B1DUR1_9CHLR</name>
<feature type="transmembrane region" description="Helical" evidence="1">
    <location>
        <begin position="222"/>
        <end position="247"/>
    </location>
</feature>
<dbReference type="Pfam" id="PF12679">
    <property type="entry name" value="ABC2_membrane_2"/>
    <property type="match status" value="1"/>
</dbReference>
<dbReference type="GO" id="GO:0005886">
    <property type="term" value="C:plasma membrane"/>
    <property type="evidence" value="ECO:0007669"/>
    <property type="project" value="UniProtKB-SubCell"/>
</dbReference>
<feature type="transmembrane region" description="Helical" evidence="1">
    <location>
        <begin position="112"/>
        <end position="138"/>
    </location>
</feature>
<evidence type="ECO:0000313" key="2">
    <source>
        <dbReference type="EMBL" id="MYD90442.1"/>
    </source>
</evidence>
<feature type="transmembrane region" description="Helical" evidence="1">
    <location>
        <begin position="73"/>
        <end position="91"/>
    </location>
</feature>
<sequence>MSTFVALLCKDVLEQWRTYKLLSAVLILLAFGLISPLIARYTPELVEGFASDLEITVRPPQTSDAIDQLIRNLGQMAPFAAILLAMGAIATEKQRGTAALVLVKPVTRTAFIVSKFAALSATLFAGVALGCIGSYFYTAVLFEALPVVGFTVFTLLMILAIMVIASVTFLASTLFRSSVPAACVGLAAFAVMAVLSVMPGLGDYMPMGLYWPARELALGNDPGALIGPVLANLGMVASTLLLAWFSFRRQTL</sequence>
<dbReference type="PANTHER" id="PTHR37305:SF1">
    <property type="entry name" value="MEMBRANE PROTEIN"/>
    <property type="match status" value="1"/>
</dbReference>
<organism evidence="2">
    <name type="scientific">Caldilineaceae bacterium SB0662_bin_9</name>
    <dbReference type="NCBI Taxonomy" id="2605258"/>
    <lineage>
        <taxon>Bacteria</taxon>
        <taxon>Bacillati</taxon>
        <taxon>Chloroflexota</taxon>
        <taxon>Caldilineae</taxon>
        <taxon>Caldilineales</taxon>
        <taxon>Caldilineaceae</taxon>
    </lineage>
</organism>
<feature type="transmembrane region" description="Helical" evidence="1">
    <location>
        <begin position="21"/>
        <end position="39"/>
    </location>
</feature>
<keyword evidence="1" id="KW-0472">Membrane</keyword>
<dbReference type="EMBL" id="VXPY01000062">
    <property type="protein sequence ID" value="MYD90442.1"/>
    <property type="molecule type" value="Genomic_DNA"/>
</dbReference>
<feature type="transmembrane region" description="Helical" evidence="1">
    <location>
        <begin position="182"/>
        <end position="202"/>
    </location>
</feature>
<keyword evidence="1" id="KW-0812">Transmembrane</keyword>
<evidence type="ECO:0000256" key="1">
    <source>
        <dbReference type="SAM" id="Phobius"/>
    </source>
</evidence>
<protein>
    <submittedName>
        <fullName evidence="2">ABC transporter permease subunit</fullName>
    </submittedName>
</protein>
<dbReference type="GO" id="GO:0140359">
    <property type="term" value="F:ABC-type transporter activity"/>
    <property type="evidence" value="ECO:0007669"/>
    <property type="project" value="InterPro"/>
</dbReference>
<gene>
    <name evidence="2" type="ORF">F4Y08_08940</name>
</gene>
<proteinExistence type="predicted"/>